<dbReference type="OrthoDB" id="9770043at2"/>
<dbReference type="AlphaFoldDB" id="A0A4R3NYA9"/>
<sequence>MPASLRLSLTAAGLLAGFSYASAQNFNAAPPNAEGQTPAFKNQTRAPAIKDTGTLEKTVIADGLQSPWGMDQLPDGRWIVTEQAGTMRIVSADGVSEPVTGLPEVDDRGQGGLLDVVVRSDFDETRRIWWSFSEPHGDGRNATSVATGTLSDDETRIENSEVIFQQQPAWRSTKHFGSRLVFGSDGALYITTGERSTPESRPLSQDVSTHIGKVLRINPMGGAADGNPEIEGGAPEIWSYGHRNIQSAALGPDGDLWIVEHGPRGGDELNRPEAGKNYGWPDVTYGVAYSGATIGEGITAREGVEQPVYYWDPVIAPSGMVFYDGEMFPEWQGDALIGALAGQALVRLELEEGRVRGEARYLQGDDRIRDVDVNAEDGAIMVLTDASNGQLIRLTPGE</sequence>
<dbReference type="PANTHER" id="PTHR19328">
    <property type="entry name" value="HEDGEHOG-INTERACTING PROTEIN"/>
    <property type="match status" value="1"/>
</dbReference>
<dbReference type="SUPFAM" id="SSF50952">
    <property type="entry name" value="Soluble quinoprotein glucose dehydrogenase"/>
    <property type="match status" value="1"/>
</dbReference>
<dbReference type="RefSeq" id="WP_132307374.1">
    <property type="nucleotide sequence ID" value="NZ_SMAR01000001.1"/>
</dbReference>
<keyword evidence="4" id="KW-1185">Reference proteome</keyword>
<accession>A0A4R3NYA9</accession>
<dbReference type="EMBL" id="SMAR01000001">
    <property type="protein sequence ID" value="TCT44945.1"/>
    <property type="molecule type" value="Genomic_DNA"/>
</dbReference>
<protein>
    <submittedName>
        <fullName evidence="3">Glucose/arabinose dehydrogenase</fullName>
    </submittedName>
</protein>
<gene>
    <name evidence="3" type="ORF">EDC90_100182</name>
</gene>
<evidence type="ECO:0000256" key="1">
    <source>
        <dbReference type="SAM" id="SignalP"/>
    </source>
</evidence>
<proteinExistence type="predicted"/>
<dbReference type="InterPro" id="IPR011041">
    <property type="entry name" value="Quinoprot_gluc/sorb_DH_b-prop"/>
</dbReference>
<keyword evidence="1" id="KW-0732">Signal</keyword>
<dbReference type="Pfam" id="PF07995">
    <property type="entry name" value="GSDH"/>
    <property type="match status" value="1"/>
</dbReference>
<name>A0A4R3NYA9_9HYPH</name>
<evidence type="ECO:0000313" key="3">
    <source>
        <dbReference type="EMBL" id="TCT44945.1"/>
    </source>
</evidence>
<feature type="chain" id="PRO_5020348822" evidence="1">
    <location>
        <begin position="24"/>
        <end position="398"/>
    </location>
</feature>
<reference evidence="3 4" key="1">
    <citation type="submission" date="2019-03" db="EMBL/GenBank/DDBJ databases">
        <title>Freshwater and sediment microbial communities from various areas in North America, analyzing microbe dynamics in response to fracking.</title>
        <authorList>
            <person name="Lamendella R."/>
        </authorList>
    </citation>
    <scope>NUCLEOTIDE SEQUENCE [LARGE SCALE GENOMIC DNA]</scope>
    <source>
        <strain evidence="3 4">175.2</strain>
    </source>
</reference>
<dbReference type="InterPro" id="IPR012938">
    <property type="entry name" value="Glc/Sorbosone_DH"/>
</dbReference>
<feature type="signal peptide" evidence="1">
    <location>
        <begin position="1"/>
        <end position="23"/>
    </location>
</feature>
<comment type="caution">
    <text evidence="3">The sequence shown here is derived from an EMBL/GenBank/DDBJ whole genome shotgun (WGS) entry which is preliminary data.</text>
</comment>
<dbReference type="PANTHER" id="PTHR19328:SF75">
    <property type="entry name" value="ALDOSE SUGAR DEHYDROGENASE YLII"/>
    <property type="match status" value="1"/>
</dbReference>
<evidence type="ECO:0000313" key="4">
    <source>
        <dbReference type="Proteomes" id="UP000295097"/>
    </source>
</evidence>
<dbReference type="Proteomes" id="UP000295097">
    <property type="component" value="Unassembled WGS sequence"/>
</dbReference>
<evidence type="ECO:0000259" key="2">
    <source>
        <dbReference type="Pfam" id="PF07995"/>
    </source>
</evidence>
<dbReference type="Gene3D" id="2.120.10.30">
    <property type="entry name" value="TolB, C-terminal domain"/>
    <property type="match status" value="1"/>
</dbReference>
<organism evidence="3 4">
    <name type="scientific">Martelella mediterranea</name>
    <dbReference type="NCBI Taxonomy" id="293089"/>
    <lineage>
        <taxon>Bacteria</taxon>
        <taxon>Pseudomonadati</taxon>
        <taxon>Pseudomonadota</taxon>
        <taxon>Alphaproteobacteria</taxon>
        <taxon>Hyphomicrobiales</taxon>
        <taxon>Aurantimonadaceae</taxon>
        <taxon>Martelella</taxon>
    </lineage>
</organism>
<dbReference type="InterPro" id="IPR011042">
    <property type="entry name" value="6-blade_b-propeller_TolB-like"/>
</dbReference>
<feature type="domain" description="Glucose/Sorbosone dehydrogenase" evidence="2">
    <location>
        <begin position="64"/>
        <end position="393"/>
    </location>
</feature>